<dbReference type="CDD" id="cd05936">
    <property type="entry name" value="FC-FACS_FadD_like"/>
    <property type="match status" value="1"/>
</dbReference>
<dbReference type="InterPro" id="IPR045851">
    <property type="entry name" value="AMP-bd_C_sf"/>
</dbReference>
<dbReference type="PhylomeDB" id="Q1AZ31"/>
<dbReference type="Pfam" id="PF00501">
    <property type="entry name" value="AMP-binding"/>
    <property type="match status" value="1"/>
</dbReference>
<feature type="domain" description="AMP-dependent synthetase/ligase" evidence="3">
    <location>
        <begin position="29"/>
        <end position="394"/>
    </location>
</feature>
<dbReference type="PROSITE" id="PS00455">
    <property type="entry name" value="AMP_BINDING"/>
    <property type="match status" value="1"/>
</dbReference>
<dbReference type="RefSeq" id="WP_011563365.1">
    <property type="nucleotide sequence ID" value="NC_008148.1"/>
</dbReference>
<dbReference type="InterPro" id="IPR025110">
    <property type="entry name" value="AMP-bd_C"/>
</dbReference>
<evidence type="ECO:0000259" key="4">
    <source>
        <dbReference type="Pfam" id="PF13193"/>
    </source>
</evidence>
<evidence type="ECO:0000256" key="2">
    <source>
        <dbReference type="ARBA" id="ARBA00022598"/>
    </source>
</evidence>
<dbReference type="FunFam" id="3.30.300.30:FF:000008">
    <property type="entry name" value="2,3-dihydroxybenzoate-AMP ligase"/>
    <property type="match status" value="1"/>
</dbReference>
<name>Q1AZ31_RUBXD</name>
<dbReference type="PANTHER" id="PTHR43767">
    <property type="entry name" value="LONG-CHAIN-FATTY-ACID--COA LIGASE"/>
    <property type="match status" value="1"/>
</dbReference>
<dbReference type="InterPro" id="IPR000873">
    <property type="entry name" value="AMP-dep_synth/lig_dom"/>
</dbReference>
<dbReference type="Gene3D" id="3.40.50.12780">
    <property type="entry name" value="N-terminal domain of ligase-like"/>
    <property type="match status" value="1"/>
</dbReference>
<dbReference type="AlphaFoldDB" id="Q1AZ31"/>
<feature type="domain" description="AMP-binding enzyme C-terminal" evidence="4">
    <location>
        <begin position="444"/>
        <end position="523"/>
    </location>
</feature>
<dbReference type="Proteomes" id="UP000006637">
    <property type="component" value="Chromosome"/>
</dbReference>
<accession>Q1AZ31</accession>
<dbReference type="HOGENOM" id="CLU_000022_59_7_11"/>
<dbReference type="eggNOG" id="COG0318">
    <property type="taxonomic scope" value="Bacteria"/>
</dbReference>
<protein>
    <submittedName>
        <fullName evidence="5">AMP-dependent synthetase and ligase</fullName>
    </submittedName>
</protein>
<dbReference type="SUPFAM" id="SSF56801">
    <property type="entry name" value="Acetyl-CoA synthetase-like"/>
    <property type="match status" value="1"/>
</dbReference>
<dbReference type="PANTHER" id="PTHR43767:SF12">
    <property type="entry name" value="AMP-DEPENDENT SYNTHETASE AND LIGASE"/>
    <property type="match status" value="1"/>
</dbReference>
<dbReference type="InterPro" id="IPR050237">
    <property type="entry name" value="ATP-dep_AMP-bd_enzyme"/>
</dbReference>
<dbReference type="InterPro" id="IPR020845">
    <property type="entry name" value="AMP-binding_CS"/>
</dbReference>
<dbReference type="OrthoDB" id="9803968at2"/>
<evidence type="ECO:0000313" key="5">
    <source>
        <dbReference type="EMBL" id="ABG03347.1"/>
    </source>
</evidence>
<comment type="similarity">
    <text evidence="1">Belongs to the ATP-dependent AMP-binding enzyme family.</text>
</comment>
<dbReference type="EMBL" id="CP000386">
    <property type="protein sequence ID" value="ABG03347.1"/>
    <property type="molecule type" value="Genomic_DNA"/>
</dbReference>
<proteinExistence type="inferred from homology"/>
<dbReference type="Pfam" id="PF13193">
    <property type="entry name" value="AMP-binding_C"/>
    <property type="match status" value="1"/>
</dbReference>
<dbReference type="STRING" id="266117.Rxyl_0371"/>
<dbReference type="GO" id="GO:0016877">
    <property type="term" value="F:ligase activity, forming carbon-sulfur bonds"/>
    <property type="evidence" value="ECO:0007669"/>
    <property type="project" value="UniProtKB-ARBA"/>
</dbReference>
<sequence>METRRPWLGVYEGRISYGTIETSLTRFLEGAAARYRDRPVMTSAGGRRVTYGELLEQSERFAAALAGLGVGKGDRLALMLPNSIEYVISFFAAARLGAVVVQLNPLYAGRELRHILQDSGARAAVVHEGAYGRLREVREGLPLERAVVVGEEPAKPDVSFGELLSSGSGPLPEAPLDPASDLAVLQYTGGTTGVSKGAMLTHRSLLVNIEANISLAMENPRDLDGGKTVAVAPFFHIFGNVVILLTSIHYGMNLLLVPRFQVDEMMQLIKRERPAMLGGVATIFTALHNYPRMEDYGLGEVLLYISGGASVPAELLRSFQRRTGRPIWEGYGLSEAGTVTINTYLRGPVPGSVGVPMPTLDVRVVDPETGEREMPVGEPGELVVKGPQVMKGYWNMPEETEKALREGWFYTGDIARMDEEGYLYIVDRKKDMINVSGYKVYPREVEEVIYSHPEVVEAVVVGSPDPYRGEVPKAFVVRRRRRGEGTSVSEEELIEHCRRELAPYKVPREVEFREELPKSAVGKLLRRVLAQEERSRGQEQGSAG</sequence>
<gene>
    <name evidence="5" type="ordered locus">Rxyl_0371</name>
</gene>
<dbReference type="InterPro" id="IPR042099">
    <property type="entry name" value="ANL_N_sf"/>
</dbReference>
<organism evidence="5 6">
    <name type="scientific">Rubrobacter xylanophilus (strain DSM 9941 / JCM 11954 / NBRC 16129 / PRD-1)</name>
    <dbReference type="NCBI Taxonomy" id="266117"/>
    <lineage>
        <taxon>Bacteria</taxon>
        <taxon>Bacillati</taxon>
        <taxon>Actinomycetota</taxon>
        <taxon>Rubrobacteria</taxon>
        <taxon>Rubrobacterales</taxon>
        <taxon>Rubrobacteraceae</taxon>
        <taxon>Rubrobacter</taxon>
    </lineage>
</organism>
<evidence type="ECO:0000256" key="1">
    <source>
        <dbReference type="ARBA" id="ARBA00006432"/>
    </source>
</evidence>
<dbReference type="Gene3D" id="3.30.300.30">
    <property type="match status" value="1"/>
</dbReference>
<evidence type="ECO:0000313" key="6">
    <source>
        <dbReference type="Proteomes" id="UP000006637"/>
    </source>
</evidence>
<keyword evidence="2 5" id="KW-0436">Ligase</keyword>
<keyword evidence="6" id="KW-1185">Reference proteome</keyword>
<dbReference type="KEGG" id="rxy:Rxyl_0371"/>
<evidence type="ECO:0000259" key="3">
    <source>
        <dbReference type="Pfam" id="PF00501"/>
    </source>
</evidence>
<reference evidence="5 6" key="1">
    <citation type="submission" date="2006-06" db="EMBL/GenBank/DDBJ databases">
        <title>Complete sequence of Rubrobacter xylanophilus DSM 9941.</title>
        <authorList>
            <consortium name="US DOE Joint Genome Institute"/>
            <person name="Copeland A."/>
            <person name="Lucas S."/>
            <person name="Lapidus A."/>
            <person name="Barry K."/>
            <person name="Detter J.C."/>
            <person name="Glavina del Rio T."/>
            <person name="Hammon N."/>
            <person name="Israni S."/>
            <person name="Dalin E."/>
            <person name="Tice H."/>
            <person name="Pitluck S."/>
            <person name="Munk A.C."/>
            <person name="Brettin T."/>
            <person name="Bruce D."/>
            <person name="Han C."/>
            <person name="Tapia R."/>
            <person name="Gilna P."/>
            <person name="Schmutz J."/>
            <person name="Larimer F."/>
            <person name="Land M."/>
            <person name="Hauser L."/>
            <person name="Kyrpides N."/>
            <person name="Lykidis A."/>
            <person name="da Costa M.S."/>
            <person name="Rainey F.A."/>
            <person name="Empadinhas N."/>
            <person name="Jolivet E."/>
            <person name="Battista J.R."/>
            <person name="Richardson P."/>
        </authorList>
    </citation>
    <scope>NUCLEOTIDE SEQUENCE [LARGE SCALE GENOMIC DNA]</scope>
    <source>
        <strain evidence="6">DSM 9941 / NBRC 16129 / PRD-1</strain>
    </source>
</reference>